<sequence>MAHVAGLSFEALPGATVAGTRRSLLDTIGVMLGASGLAEEALPYRRHALAGGAGPSRLLGTHDGATPAMAALANGALAHALDYGDTFDAGPAHPSAAVVPALLALADADRAVDLASLIAAMTAGTDLACRLSIASPEPYETRGWYPPPLVGMIAAAAACARLLGLGAEGVRHAMGLAMLQGGFPGEIKYDGTSPLRAVREGFAARAAVEAALLARGGARAFAEPLEGKGGFFAIYGGGAPTERLTEGLGDRFLGDEVSLKPWPSCRGTHAYVEAALALRPQLAGRRIARIEAETGLIQEMLIRPQPAKATPDSAIQAKFSIPFTVAHALVHGELTLDSFDAAARSEPAVLALAAMVVERRNPAWGREFAASGALSVVFEDGTRLDRAVPVPRGSPERPLGDSEIVAKFVQCAGKAAVPLNPDRAGRLADRILHADPATSAASLLD</sequence>
<proteinExistence type="inferred from homology"/>
<evidence type="ECO:0000313" key="4">
    <source>
        <dbReference type="EMBL" id="MDT8758427.1"/>
    </source>
</evidence>
<dbReference type="InterPro" id="IPR045337">
    <property type="entry name" value="MmgE_PrpD_C"/>
</dbReference>
<dbReference type="Gene3D" id="1.10.4100.10">
    <property type="entry name" value="2-methylcitrate dehydratase PrpD"/>
    <property type="match status" value="1"/>
</dbReference>
<comment type="similarity">
    <text evidence="1">Belongs to the PrpD family.</text>
</comment>
<dbReference type="SUPFAM" id="SSF103378">
    <property type="entry name" value="2-methylcitrate dehydratase PrpD"/>
    <property type="match status" value="1"/>
</dbReference>
<reference evidence="4" key="1">
    <citation type="submission" date="2022-04" db="EMBL/GenBank/DDBJ databases">
        <title>Tomato heritable bacteria conferring resistance against bacterial wilt.</title>
        <authorList>
            <person name="Yin J."/>
        </authorList>
    </citation>
    <scope>NUCLEOTIDE SEQUENCE</scope>
    <source>
        <strain evidence="4">Cra20</strain>
    </source>
</reference>
<comment type="caution">
    <text evidence="4">The sequence shown here is derived from an EMBL/GenBank/DDBJ whole genome shotgun (WGS) entry which is preliminary data.</text>
</comment>
<dbReference type="InterPro" id="IPR036148">
    <property type="entry name" value="MmgE/PrpD_sf"/>
</dbReference>
<feature type="domain" description="MmgE/PrpD C-terminal" evidence="3">
    <location>
        <begin position="262"/>
        <end position="414"/>
    </location>
</feature>
<accession>A0ABU3N1L5</accession>
<dbReference type="InterPro" id="IPR042183">
    <property type="entry name" value="MmgE/PrpD_sf_1"/>
</dbReference>
<dbReference type="Gene3D" id="3.30.1330.120">
    <property type="entry name" value="2-methylcitrate dehydratase PrpD"/>
    <property type="match status" value="1"/>
</dbReference>
<name>A0ABU3N1L5_9SPHN</name>
<protein>
    <submittedName>
        <fullName evidence="4">MmgE/PrpD family protein</fullName>
    </submittedName>
</protein>
<evidence type="ECO:0000256" key="1">
    <source>
        <dbReference type="ARBA" id="ARBA00006174"/>
    </source>
</evidence>
<dbReference type="Pfam" id="PF19305">
    <property type="entry name" value="MmgE_PrpD_C"/>
    <property type="match status" value="1"/>
</dbReference>
<gene>
    <name evidence="4" type="ORF">MZO42_06940</name>
</gene>
<dbReference type="InterPro" id="IPR045336">
    <property type="entry name" value="MmgE_PrpD_N"/>
</dbReference>
<dbReference type="PANTHER" id="PTHR16943">
    <property type="entry name" value="2-METHYLCITRATE DEHYDRATASE-RELATED"/>
    <property type="match status" value="1"/>
</dbReference>
<feature type="domain" description="MmgE/PrpD N-terminal" evidence="2">
    <location>
        <begin position="3"/>
        <end position="241"/>
    </location>
</feature>
<dbReference type="EMBL" id="JALMLT010000001">
    <property type="protein sequence ID" value="MDT8758427.1"/>
    <property type="molecule type" value="Genomic_DNA"/>
</dbReference>
<evidence type="ECO:0000259" key="3">
    <source>
        <dbReference type="Pfam" id="PF19305"/>
    </source>
</evidence>
<dbReference type="InterPro" id="IPR005656">
    <property type="entry name" value="MmgE_PrpD"/>
</dbReference>
<organism evidence="4">
    <name type="scientific">Sphingomonas psychrotolerans</name>
    <dbReference type="NCBI Taxonomy" id="1327635"/>
    <lineage>
        <taxon>Bacteria</taxon>
        <taxon>Pseudomonadati</taxon>
        <taxon>Pseudomonadota</taxon>
        <taxon>Alphaproteobacteria</taxon>
        <taxon>Sphingomonadales</taxon>
        <taxon>Sphingomonadaceae</taxon>
        <taxon>Sphingomonas</taxon>
    </lineage>
</organism>
<dbReference type="InterPro" id="IPR042188">
    <property type="entry name" value="MmgE/PrpD_sf_2"/>
</dbReference>
<dbReference type="PANTHER" id="PTHR16943:SF8">
    <property type="entry name" value="2-METHYLCITRATE DEHYDRATASE"/>
    <property type="match status" value="1"/>
</dbReference>
<evidence type="ECO:0000259" key="2">
    <source>
        <dbReference type="Pfam" id="PF03972"/>
    </source>
</evidence>
<dbReference type="Pfam" id="PF03972">
    <property type="entry name" value="MmgE_PrpD_N"/>
    <property type="match status" value="1"/>
</dbReference>